<keyword evidence="6" id="KW-0223">Dioxygenase</keyword>
<organism evidence="6 7">
    <name type="scientific">Kibdelosporangium lantanae</name>
    <dbReference type="NCBI Taxonomy" id="1497396"/>
    <lineage>
        <taxon>Bacteria</taxon>
        <taxon>Bacillati</taxon>
        <taxon>Actinomycetota</taxon>
        <taxon>Actinomycetes</taxon>
        <taxon>Pseudonocardiales</taxon>
        <taxon>Pseudonocardiaceae</taxon>
        <taxon>Kibdelosporangium</taxon>
    </lineage>
</organism>
<keyword evidence="7" id="KW-1185">Reference proteome</keyword>
<dbReference type="Gene3D" id="3.60.130.10">
    <property type="entry name" value="Clavaminate synthase-like"/>
    <property type="match status" value="1"/>
</dbReference>
<evidence type="ECO:0000313" key="6">
    <source>
        <dbReference type="EMBL" id="MFD1044298.1"/>
    </source>
</evidence>
<dbReference type="InterPro" id="IPR042098">
    <property type="entry name" value="TauD-like_sf"/>
</dbReference>
<evidence type="ECO:0000256" key="3">
    <source>
        <dbReference type="ARBA" id="ARBA00023004"/>
    </source>
</evidence>
<keyword evidence="2 6" id="KW-0560">Oxidoreductase</keyword>
<dbReference type="Proteomes" id="UP001597045">
    <property type="component" value="Unassembled WGS sequence"/>
</dbReference>
<dbReference type="PANTHER" id="PTHR10696:SF56">
    <property type="entry name" value="TAUD_TFDA-LIKE DOMAIN-CONTAINING PROTEIN"/>
    <property type="match status" value="1"/>
</dbReference>
<evidence type="ECO:0000259" key="5">
    <source>
        <dbReference type="Pfam" id="PF02668"/>
    </source>
</evidence>
<feature type="domain" description="TauD/TfdA-like" evidence="5">
    <location>
        <begin position="36"/>
        <end position="324"/>
    </location>
</feature>
<dbReference type="EC" id="1.14.11.-" evidence="6"/>
<reference evidence="7" key="1">
    <citation type="journal article" date="2019" name="Int. J. Syst. Evol. Microbiol.">
        <title>The Global Catalogue of Microorganisms (GCM) 10K type strain sequencing project: providing services to taxonomists for standard genome sequencing and annotation.</title>
        <authorList>
            <consortium name="The Broad Institute Genomics Platform"/>
            <consortium name="The Broad Institute Genome Sequencing Center for Infectious Disease"/>
            <person name="Wu L."/>
            <person name="Ma J."/>
        </authorList>
    </citation>
    <scope>NUCLEOTIDE SEQUENCE [LARGE SCALE GENOMIC DNA]</scope>
    <source>
        <strain evidence="7">JCM 31486</strain>
    </source>
</reference>
<keyword evidence="4" id="KW-0045">Antibiotic biosynthesis</keyword>
<dbReference type="EMBL" id="JBHTIS010000027">
    <property type="protein sequence ID" value="MFD1044298.1"/>
    <property type="molecule type" value="Genomic_DNA"/>
</dbReference>
<proteinExistence type="predicted"/>
<evidence type="ECO:0000313" key="7">
    <source>
        <dbReference type="Proteomes" id="UP001597045"/>
    </source>
</evidence>
<evidence type="ECO:0000256" key="2">
    <source>
        <dbReference type="ARBA" id="ARBA00023002"/>
    </source>
</evidence>
<name>A0ABW3M191_9PSEU</name>
<dbReference type="InterPro" id="IPR003819">
    <property type="entry name" value="TauD/TfdA-like"/>
</dbReference>
<dbReference type="PANTHER" id="PTHR10696">
    <property type="entry name" value="GAMMA-BUTYROBETAINE HYDROXYLASE-RELATED"/>
    <property type="match status" value="1"/>
</dbReference>
<comment type="cofactor">
    <cofactor evidence="1">
        <name>Fe(2+)</name>
        <dbReference type="ChEBI" id="CHEBI:29033"/>
    </cofactor>
</comment>
<keyword evidence="3" id="KW-0408">Iron</keyword>
<dbReference type="InterPro" id="IPR050411">
    <property type="entry name" value="AlphaKG_dependent_hydroxylases"/>
</dbReference>
<comment type="caution">
    <text evidence="6">The sequence shown here is derived from an EMBL/GenBank/DDBJ whole genome shotgun (WGS) entry which is preliminary data.</text>
</comment>
<evidence type="ECO:0000256" key="4">
    <source>
        <dbReference type="ARBA" id="ARBA00023194"/>
    </source>
</evidence>
<dbReference type="GO" id="GO:0051213">
    <property type="term" value="F:dioxygenase activity"/>
    <property type="evidence" value="ECO:0007669"/>
    <property type="project" value="UniProtKB-KW"/>
</dbReference>
<gene>
    <name evidence="6" type="ORF">ACFQ1S_01150</name>
</gene>
<protein>
    <submittedName>
        <fullName evidence="6">TauD/TfdA family dioxygenase</fullName>
        <ecNumber evidence="6">1.14.11.-</ecNumber>
    </submittedName>
</protein>
<sequence>RESTMADTAYAGLDTAADVEVVERNGTRLCRVTPNGADPRAWITENVEGLRAAMLDCGAVMIKQVPADDDGALGVIAEEIGGQTLDYTERSTPRSKVQGKVYTSTHYPADQSIPQHNESAYSVNWPDNLFFYCALAAETGGETPVADSGAVLAQLPTELVERFAEHGVTYTRAYHDAVGLPWQEVFQTTSKDEVEKYCAENGIETSWSGDMLRTRQHRPALMTHPLTGKTVWFNQAHLFHVNNLPKDVRESLLSIFSEEDLPRHAYCGDGSPITDEEFDAITAAFDPPLLAEPWETGDLLMIDNILVSHGRRPFTGDRRILVAMTKRPA</sequence>
<accession>A0ABW3M191</accession>
<evidence type="ECO:0000256" key="1">
    <source>
        <dbReference type="ARBA" id="ARBA00001954"/>
    </source>
</evidence>
<feature type="non-terminal residue" evidence="6">
    <location>
        <position position="1"/>
    </location>
</feature>
<dbReference type="Pfam" id="PF02668">
    <property type="entry name" value="TauD"/>
    <property type="match status" value="1"/>
</dbReference>
<dbReference type="SUPFAM" id="SSF51197">
    <property type="entry name" value="Clavaminate synthase-like"/>
    <property type="match status" value="1"/>
</dbReference>